<dbReference type="PROSITE" id="PS51375">
    <property type="entry name" value="PPR"/>
    <property type="match status" value="7"/>
</dbReference>
<dbReference type="InterPro" id="IPR011990">
    <property type="entry name" value="TPR-like_helical_dom_sf"/>
</dbReference>
<feature type="repeat" description="PPR" evidence="2">
    <location>
        <begin position="287"/>
        <end position="323"/>
    </location>
</feature>
<organism evidence="5">
    <name type="scientific">Odontella aurita</name>
    <dbReference type="NCBI Taxonomy" id="265563"/>
    <lineage>
        <taxon>Eukaryota</taxon>
        <taxon>Sar</taxon>
        <taxon>Stramenopiles</taxon>
        <taxon>Ochrophyta</taxon>
        <taxon>Bacillariophyta</taxon>
        <taxon>Mediophyceae</taxon>
        <taxon>Biddulphiophycidae</taxon>
        <taxon>Eupodiscales</taxon>
        <taxon>Odontellaceae</taxon>
        <taxon>Odontella</taxon>
    </lineage>
</organism>
<reference evidence="5" key="1">
    <citation type="submission" date="2021-01" db="EMBL/GenBank/DDBJ databases">
        <authorList>
            <person name="Corre E."/>
            <person name="Pelletier E."/>
            <person name="Niang G."/>
            <person name="Scheremetjew M."/>
            <person name="Finn R."/>
            <person name="Kale V."/>
            <person name="Holt S."/>
            <person name="Cochrane G."/>
            <person name="Meng A."/>
            <person name="Brown T."/>
            <person name="Cohen L."/>
        </authorList>
    </citation>
    <scope>NUCLEOTIDE SEQUENCE</scope>
    <source>
        <strain evidence="5">Isolate 1302-5</strain>
    </source>
</reference>
<evidence type="ECO:0000313" key="5">
    <source>
        <dbReference type="EMBL" id="CAE2215500.1"/>
    </source>
</evidence>
<dbReference type="Gene3D" id="1.25.40.10">
    <property type="entry name" value="Tetratricopeptide repeat domain"/>
    <property type="match status" value="3"/>
</dbReference>
<dbReference type="Pfam" id="PF23276">
    <property type="entry name" value="TPR_24"/>
    <property type="match status" value="1"/>
</dbReference>
<evidence type="ECO:0000256" key="1">
    <source>
        <dbReference type="ARBA" id="ARBA00022737"/>
    </source>
</evidence>
<dbReference type="InterPro" id="IPR002885">
    <property type="entry name" value="PPR_rpt"/>
</dbReference>
<accession>A0A7S4I144</accession>
<evidence type="ECO:0000259" key="4">
    <source>
        <dbReference type="Pfam" id="PF23276"/>
    </source>
</evidence>
<evidence type="ECO:0008006" key="6">
    <source>
        <dbReference type="Google" id="ProtNLM"/>
    </source>
</evidence>
<feature type="repeat" description="PPR" evidence="2">
    <location>
        <begin position="252"/>
        <end position="286"/>
    </location>
</feature>
<dbReference type="NCBIfam" id="TIGR00756">
    <property type="entry name" value="PPR"/>
    <property type="match status" value="5"/>
</dbReference>
<feature type="repeat" description="PPR" evidence="2">
    <location>
        <begin position="146"/>
        <end position="180"/>
    </location>
</feature>
<dbReference type="AlphaFoldDB" id="A0A7S4I144"/>
<feature type="repeat" description="PPR" evidence="2">
    <location>
        <begin position="324"/>
        <end position="358"/>
    </location>
</feature>
<dbReference type="PANTHER" id="PTHR47936">
    <property type="entry name" value="PPR_LONG DOMAIN-CONTAINING PROTEIN"/>
    <property type="match status" value="1"/>
</dbReference>
<protein>
    <recommendedName>
        <fullName evidence="6">Smr domain-containing protein</fullName>
    </recommendedName>
</protein>
<dbReference type="PANTHER" id="PTHR47936:SF1">
    <property type="entry name" value="PENTATRICOPEPTIDE REPEAT-CONTAINING PROTEIN GUN1, CHLOROPLASTIC"/>
    <property type="match status" value="1"/>
</dbReference>
<feature type="repeat" description="PPR" evidence="2">
    <location>
        <begin position="111"/>
        <end position="145"/>
    </location>
</feature>
<gene>
    <name evidence="5" type="ORF">OAUR00152_LOCUS6277</name>
</gene>
<dbReference type="Pfam" id="PF17177">
    <property type="entry name" value="PPR_long"/>
    <property type="match status" value="1"/>
</dbReference>
<keyword evidence="1" id="KW-0677">Repeat</keyword>
<proteinExistence type="predicted"/>
<name>A0A7S4I144_9STRA</name>
<evidence type="ECO:0000259" key="3">
    <source>
        <dbReference type="Pfam" id="PF17177"/>
    </source>
</evidence>
<feature type="domain" description="PROP1-like PPR" evidence="3">
    <location>
        <begin position="225"/>
        <end position="360"/>
    </location>
</feature>
<feature type="repeat" description="PPR" evidence="2">
    <location>
        <begin position="217"/>
        <end position="251"/>
    </location>
</feature>
<dbReference type="InterPro" id="IPR057027">
    <property type="entry name" value="TPR_mt"/>
</dbReference>
<dbReference type="InterPro" id="IPR033443">
    <property type="entry name" value="PROP1-like_PPR_dom"/>
</dbReference>
<dbReference type="EMBL" id="HBKQ01009375">
    <property type="protein sequence ID" value="CAE2215500.1"/>
    <property type="molecule type" value="Transcribed_RNA"/>
</dbReference>
<feature type="domain" description="Pentatricopeptide repeat-containing protein-mitochondrial" evidence="4">
    <location>
        <begin position="96"/>
        <end position="203"/>
    </location>
</feature>
<feature type="repeat" description="PPR" evidence="2">
    <location>
        <begin position="181"/>
        <end position="216"/>
    </location>
</feature>
<evidence type="ECO:0000256" key="2">
    <source>
        <dbReference type="PROSITE-ProRule" id="PRU00708"/>
    </source>
</evidence>
<sequence>MNYIHPTRRILFTAYSRSIAVDGARISRSIKCHHAPLVFHWADATSSKIFLPAACRWMSTKRARAEERWALPYETSLRSAKDYLREIRRAPSSMAAKRIMEEMERKGIQQNAYHYSALINRFGKEGRWKTSLGLLREMDRKGVRPNVVCCLLAIAACERGGRWREALNVLRDMGRIGVKLDVKCFNTALTACGKCGKWKEALCLLEKDMPKMGVTPDVDSYIGVISACEKNGQLRKALDLFRDMRQLGIEPDLYVYQVVNSALIKRGELEKADEIWREMRELGIEENVKSYTERMKVACDEQVGQWQYAIDLFRDMDNQGIEPDAMSFATVITAHAKCGNWMMAVELLQKMVDRGIEAHAVCFNATIEACFNSHEYFTAADVMRKGQMKGFYPVFESRAKTWDLHGFSFAVSCLLLSDALATFVRRGLHLRPSFEEIIVVTGKGRGSGPSGPVLQSKMPKFISHHHGPSTKKVRGNSGCFAITAETFKAWEESPEFAAFVKTFINT</sequence>
<dbReference type="SUPFAM" id="SSF160443">
    <property type="entry name" value="SMR domain-like"/>
    <property type="match status" value="1"/>
</dbReference>
<dbReference type="InterPro" id="IPR036063">
    <property type="entry name" value="Smr_dom_sf"/>
</dbReference>